<keyword evidence="5 6" id="KW-0472">Membrane</keyword>
<dbReference type="OrthoDB" id="9803065at2"/>
<protein>
    <submittedName>
        <fullName evidence="8">Cytochrome c biogenesis protein CcdA</fullName>
    </submittedName>
</protein>
<feature type="domain" description="Cytochrome C biogenesis protein transmembrane" evidence="7">
    <location>
        <begin position="3"/>
        <end position="191"/>
    </location>
</feature>
<evidence type="ECO:0000313" key="8">
    <source>
        <dbReference type="EMBL" id="RRD48809.1"/>
    </source>
</evidence>
<organism evidence="8 9">
    <name type="scientific">Arachnia propionica</name>
    <dbReference type="NCBI Taxonomy" id="1750"/>
    <lineage>
        <taxon>Bacteria</taxon>
        <taxon>Bacillati</taxon>
        <taxon>Actinomycetota</taxon>
        <taxon>Actinomycetes</taxon>
        <taxon>Propionibacteriales</taxon>
        <taxon>Propionibacteriaceae</taxon>
        <taxon>Arachnia</taxon>
    </lineage>
</organism>
<evidence type="ECO:0000313" key="9">
    <source>
        <dbReference type="Proteomes" id="UP000280935"/>
    </source>
</evidence>
<dbReference type="GO" id="GO:0016020">
    <property type="term" value="C:membrane"/>
    <property type="evidence" value="ECO:0007669"/>
    <property type="project" value="UniProtKB-SubCell"/>
</dbReference>
<dbReference type="InterPro" id="IPR051790">
    <property type="entry name" value="Cytochrome_c-biogenesis_DsbD"/>
</dbReference>
<evidence type="ECO:0000256" key="1">
    <source>
        <dbReference type="ARBA" id="ARBA00004141"/>
    </source>
</evidence>
<feature type="transmembrane region" description="Helical" evidence="6">
    <location>
        <begin position="83"/>
        <end position="104"/>
    </location>
</feature>
<proteinExistence type="inferred from homology"/>
<gene>
    <name evidence="8" type="ORF">EII35_10980</name>
</gene>
<feature type="transmembrane region" description="Helical" evidence="6">
    <location>
        <begin position="6"/>
        <end position="29"/>
    </location>
</feature>
<dbReference type="EMBL" id="RQYT01000029">
    <property type="protein sequence ID" value="RRD48809.1"/>
    <property type="molecule type" value="Genomic_DNA"/>
</dbReference>
<dbReference type="AlphaFoldDB" id="A0A3P1WQA8"/>
<sequence length="229" mass="23827">MEVTVPVALLAGLVSFASPCFLPIVPVFVGQLVGSDPRHVDRRVALANSTAFVVGFSLVFIAMWASLGLVGRSIGPWAHHARILGGAVLVFLGLHVAGLLRIPFLDSVVRARMPGGRASAVRAGLIGVVFAAGWTPCIGPVLGGILAMATASATVWSGLALMVAYCLGLGLPIIAVALGSARVTRHFDWFRRHHVAISLATGALLVIVGFLMVTNMFSRLAGLMPGFGI</sequence>
<evidence type="ECO:0000256" key="4">
    <source>
        <dbReference type="ARBA" id="ARBA00022989"/>
    </source>
</evidence>
<dbReference type="Pfam" id="PF02683">
    <property type="entry name" value="DsbD_TM"/>
    <property type="match status" value="1"/>
</dbReference>
<evidence type="ECO:0000256" key="5">
    <source>
        <dbReference type="ARBA" id="ARBA00023136"/>
    </source>
</evidence>
<evidence type="ECO:0000256" key="2">
    <source>
        <dbReference type="ARBA" id="ARBA00006143"/>
    </source>
</evidence>
<comment type="caution">
    <text evidence="8">The sequence shown here is derived from an EMBL/GenBank/DDBJ whole genome shotgun (WGS) entry which is preliminary data.</text>
</comment>
<dbReference type="GO" id="GO:0017004">
    <property type="term" value="P:cytochrome complex assembly"/>
    <property type="evidence" value="ECO:0007669"/>
    <property type="project" value="InterPro"/>
</dbReference>
<keyword evidence="3 6" id="KW-0812">Transmembrane</keyword>
<accession>A0A3P1WQA8</accession>
<feature type="transmembrane region" description="Helical" evidence="6">
    <location>
        <begin position="195"/>
        <end position="217"/>
    </location>
</feature>
<comment type="similarity">
    <text evidence="2">Belongs to the DsbD family.</text>
</comment>
<dbReference type="Proteomes" id="UP000280935">
    <property type="component" value="Unassembled WGS sequence"/>
</dbReference>
<dbReference type="PANTHER" id="PTHR31272:SF4">
    <property type="entry name" value="CYTOCHROME C-TYPE BIOGENESIS PROTEIN HI_1454-RELATED"/>
    <property type="match status" value="1"/>
</dbReference>
<dbReference type="RefSeq" id="WP_125228516.1">
    <property type="nucleotide sequence ID" value="NZ_RQYT01000029.1"/>
</dbReference>
<evidence type="ECO:0000259" key="7">
    <source>
        <dbReference type="Pfam" id="PF02683"/>
    </source>
</evidence>
<keyword evidence="4 6" id="KW-1133">Transmembrane helix</keyword>
<name>A0A3P1WQA8_9ACTN</name>
<evidence type="ECO:0000256" key="3">
    <source>
        <dbReference type="ARBA" id="ARBA00022692"/>
    </source>
</evidence>
<evidence type="ECO:0000256" key="6">
    <source>
        <dbReference type="SAM" id="Phobius"/>
    </source>
</evidence>
<comment type="subcellular location">
    <subcellularLocation>
        <location evidence="1">Membrane</location>
        <topology evidence="1">Multi-pass membrane protein</topology>
    </subcellularLocation>
</comment>
<dbReference type="InterPro" id="IPR003834">
    <property type="entry name" value="Cyt_c_assmbl_TM_dom"/>
</dbReference>
<dbReference type="PANTHER" id="PTHR31272">
    <property type="entry name" value="CYTOCHROME C-TYPE BIOGENESIS PROTEIN HI_1454-RELATED"/>
    <property type="match status" value="1"/>
</dbReference>
<feature type="transmembrane region" description="Helical" evidence="6">
    <location>
        <begin position="50"/>
        <end position="71"/>
    </location>
</feature>
<feature type="transmembrane region" description="Helical" evidence="6">
    <location>
        <begin position="155"/>
        <end position="183"/>
    </location>
</feature>
<feature type="transmembrane region" description="Helical" evidence="6">
    <location>
        <begin position="125"/>
        <end position="149"/>
    </location>
</feature>
<reference evidence="8 9" key="1">
    <citation type="submission" date="2018-11" db="EMBL/GenBank/DDBJ databases">
        <title>Genomes From Bacteria Associated with the Canine Oral Cavity: a Test Case for Automated Genome-Based Taxonomic Assignment.</title>
        <authorList>
            <person name="Coil D.A."/>
            <person name="Jospin G."/>
            <person name="Darling A.E."/>
            <person name="Wallis C."/>
            <person name="Davis I.J."/>
            <person name="Harris S."/>
            <person name="Eisen J.A."/>
            <person name="Holcombe L.J."/>
            <person name="O'Flynn C."/>
        </authorList>
    </citation>
    <scope>NUCLEOTIDE SEQUENCE [LARGE SCALE GENOMIC DNA]</scope>
    <source>
        <strain evidence="8 9">OH2822_COT-296</strain>
    </source>
</reference>